<dbReference type="RefSeq" id="WP_080048563.1">
    <property type="nucleotide sequence ID" value="NZ_CP020100.1"/>
</dbReference>
<evidence type="ECO:0000313" key="4">
    <source>
        <dbReference type="EMBL" id="AQZ93705.1"/>
    </source>
</evidence>
<dbReference type="PROSITE" id="PS01031">
    <property type="entry name" value="SHSP"/>
    <property type="match status" value="1"/>
</dbReference>
<dbReference type="EMBL" id="CP020100">
    <property type="protein sequence ID" value="AQZ93705.1"/>
    <property type="molecule type" value="Genomic_DNA"/>
</dbReference>
<keyword evidence="5" id="KW-1185">Reference proteome</keyword>
<dbReference type="Gene3D" id="2.60.40.790">
    <property type="match status" value="1"/>
</dbReference>
<dbReference type="PANTHER" id="PTHR11527">
    <property type="entry name" value="HEAT-SHOCK PROTEIN 20 FAMILY MEMBER"/>
    <property type="match status" value="1"/>
</dbReference>
<dbReference type="SUPFAM" id="SSF49764">
    <property type="entry name" value="HSP20-like chaperones"/>
    <property type="match status" value="1"/>
</dbReference>
<dbReference type="InterPro" id="IPR002068">
    <property type="entry name" value="A-crystallin/Hsp20_dom"/>
</dbReference>
<feature type="domain" description="SHSP" evidence="3">
    <location>
        <begin position="33"/>
        <end position="145"/>
    </location>
</feature>
<dbReference type="KEGG" id="ppha:BVH74_02550"/>
<dbReference type="InterPro" id="IPR008978">
    <property type="entry name" value="HSP20-like_chaperone"/>
</dbReference>
<protein>
    <submittedName>
        <fullName evidence="4">Heat-shock protein Hsp20</fullName>
    </submittedName>
</protein>
<accession>A0A1V0B1C3</accession>
<reference evidence="4 5" key="1">
    <citation type="submission" date="2017-03" db="EMBL/GenBank/DDBJ databases">
        <title>Complete genome sequence of the novel DNRA strain Pseudomonas sp. S-6-2 isolated from Chinese polluted river sediment. Journal of Biotechnology.</title>
        <authorList>
            <person name="Li J."/>
            <person name="Xiang F."/>
            <person name="Wang L."/>
            <person name="Xi L."/>
            <person name="Liu J."/>
        </authorList>
    </citation>
    <scope>NUCLEOTIDE SEQUENCE [LARGE SCALE GENOMIC DNA]</scope>
    <source>
        <strain evidence="4 5">S-6-2</strain>
    </source>
</reference>
<evidence type="ECO:0000313" key="5">
    <source>
        <dbReference type="Proteomes" id="UP000243488"/>
    </source>
</evidence>
<gene>
    <name evidence="4" type="ORF">BVH74_02550</name>
</gene>
<dbReference type="Proteomes" id="UP000243488">
    <property type="component" value="Chromosome"/>
</dbReference>
<evidence type="ECO:0000259" key="3">
    <source>
        <dbReference type="PROSITE" id="PS01031"/>
    </source>
</evidence>
<sequence>MNKTLFPRDLFAEFDRLQRSMQEAFERSPAIRGVGRGGFPAINTGVTPQSVEIFAFVPGLAPETLELHLEKGVLTLSGERPSVHDPADTSRNSHLDERFSGRFRRVISLPDDIDPERVSARCRDGVLHVSIQRRVEVQPRRISIQ</sequence>
<dbReference type="InterPro" id="IPR031107">
    <property type="entry name" value="Small_HSP"/>
</dbReference>
<organism evidence="4 5">
    <name type="scientific">Halopseudomonas phragmitis</name>
    <dbReference type="NCBI Taxonomy" id="1931241"/>
    <lineage>
        <taxon>Bacteria</taxon>
        <taxon>Pseudomonadati</taxon>
        <taxon>Pseudomonadota</taxon>
        <taxon>Gammaproteobacteria</taxon>
        <taxon>Pseudomonadales</taxon>
        <taxon>Pseudomonadaceae</taxon>
        <taxon>Halopseudomonas</taxon>
    </lineage>
</organism>
<evidence type="ECO:0000256" key="2">
    <source>
        <dbReference type="RuleBase" id="RU003616"/>
    </source>
</evidence>
<dbReference type="CDD" id="cd06464">
    <property type="entry name" value="ACD_sHsps-like"/>
    <property type="match status" value="1"/>
</dbReference>
<dbReference type="STRING" id="1931241.BVH74_02550"/>
<evidence type="ECO:0000256" key="1">
    <source>
        <dbReference type="PROSITE-ProRule" id="PRU00285"/>
    </source>
</evidence>
<name>A0A1V0B1C3_9GAMM</name>
<dbReference type="Pfam" id="PF00011">
    <property type="entry name" value="HSP20"/>
    <property type="match status" value="1"/>
</dbReference>
<proteinExistence type="inferred from homology"/>
<dbReference type="AlphaFoldDB" id="A0A1V0B1C3"/>
<comment type="similarity">
    <text evidence="1 2">Belongs to the small heat shock protein (HSP20) family.</text>
</comment>